<feature type="transmembrane region" description="Helical" evidence="1">
    <location>
        <begin position="79"/>
        <end position="98"/>
    </location>
</feature>
<evidence type="ECO:0000313" key="2">
    <source>
        <dbReference type="EMBL" id="QII88895.1"/>
    </source>
</evidence>
<organismHost>
    <name type="scientific">Ornithodoros</name>
    <name type="common">relapsing fever ticks</name>
    <dbReference type="NCBI Taxonomy" id="6937"/>
</organismHost>
<organismHost>
    <name type="scientific">Ornithodoros moubata</name>
    <name type="common">Soft tick</name>
    <name type="synonym">Argasid tick</name>
    <dbReference type="NCBI Taxonomy" id="6938"/>
</organismHost>
<evidence type="ECO:0000256" key="1">
    <source>
        <dbReference type="SAM" id="Phobius"/>
    </source>
</evidence>
<keyword evidence="1" id="KW-1133">Transmembrane helix</keyword>
<reference evidence="2" key="1">
    <citation type="submission" date="2019-11" db="EMBL/GenBank/DDBJ databases">
        <authorList>
            <person name="Ndlovu S.S."/>
            <person name="Carulei O."/>
        </authorList>
    </citation>
    <scope>NUCLEOTIDE SEQUENCE [LARGE SCALE GENOMIC DNA]</scope>
    <source>
        <strain evidence="2">RSA_2_2004</strain>
    </source>
</reference>
<protein>
    <submittedName>
        <fullName evidence="2">PA151R</fullName>
    </submittedName>
</protein>
<feature type="transmembrane region" description="Helical" evidence="1">
    <location>
        <begin position="53"/>
        <end position="73"/>
    </location>
</feature>
<organismHost>
    <name type="scientific">Phacochoerus africanus</name>
    <name type="common">Warthog</name>
    <dbReference type="NCBI Taxonomy" id="41426"/>
</organismHost>
<feature type="transmembrane region" description="Helical" evidence="1">
    <location>
        <begin position="105"/>
        <end position="122"/>
    </location>
</feature>
<accession>A0A6G7KU87</accession>
<organismHost>
    <name type="scientific">Sus scrofa</name>
    <name type="common">Pig</name>
    <dbReference type="NCBI Taxonomy" id="9823"/>
</organismHost>
<dbReference type="EMBL" id="MN641877">
    <property type="protein sequence ID" value="QII88895.1"/>
    <property type="molecule type" value="Genomic_DNA"/>
</dbReference>
<sequence length="136" mass="16356">MWCLPVVQYCFYYRILLCQKFHTWAMVIYILPLLPIMFCKAKKILQEQHPRTLLQCFIFGLYKILKILRFGVVCRALKFILQMFYIIRIIFMYVYKIFGMFQPQSVLVSLLFVPFGVLYAHPFTHLPTLCHPIYSN</sequence>
<feature type="transmembrane region" description="Helical" evidence="1">
    <location>
        <begin position="21"/>
        <end position="41"/>
    </location>
</feature>
<gene>
    <name evidence="2" type="primary">A151R</name>
</gene>
<organism evidence="2">
    <name type="scientific">African swine fever virus</name>
    <name type="common">ASFV</name>
    <dbReference type="NCBI Taxonomy" id="10497"/>
    <lineage>
        <taxon>Viruses</taxon>
        <taxon>Varidnaviria</taxon>
        <taxon>Bamfordvirae</taxon>
        <taxon>Nucleocytoviricota</taxon>
        <taxon>Pokkesviricetes</taxon>
        <taxon>Asfuvirales</taxon>
        <taxon>Asfarviridae</taxon>
        <taxon>Asfivirus</taxon>
        <taxon>Asfivirus haemorrhagiae</taxon>
    </lineage>
</organism>
<keyword evidence="1" id="KW-0472">Membrane</keyword>
<name>A0A6G7KU87_ASF</name>
<organismHost>
    <name type="scientific">Potamochoerus larvatus</name>
    <name type="common">Bushpig</name>
    <dbReference type="NCBI Taxonomy" id="273792"/>
</organismHost>
<organismHost>
    <name type="scientific">Phacochoerus aethiopicus</name>
    <name type="common">Warthog</name>
    <dbReference type="NCBI Taxonomy" id="85517"/>
</organismHost>
<proteinExistence type="predicted"/>
<keyword evidence="1" id="KW-0812">Transmembrane</keyword>